<accession>A0A2P6SJ37</accession>
<dbReference type="EMBL" id="PDCK01000039">
    <property type="protein sequence ID" value="PRQ58684.1"/>
    <property type="molecule type" value="Genomic_DNA"/>
</dbReference>
<comment type="caution">
    <text evidence="1">The sequence shown here is derived from an EMBL/GenBank/DDBJ whole genome shotgun (WGS) entry which is preliminary data.</text>
</comment>
<proteinExistence type="predicted"/>
<dbReference type="Proteomes" id="UP000238479">
    <property type="component" value="Chromosome 1"/>
</dbReference>
<keyword evidence="2" id="KW-1185">Reference proteome</keyword>
<organism evidence="1 2">
    <name type="scientific">Rosa chinensis</name>
    <name type="common">China rose</name>
    <dbReference type="NCBI Taxonomy" id="74649"/>
    <lineage>
        <taxon>Eukaryota</taxon>
        <taxon>Viridiplantae</taxon>
        <taxon>Streptophyta</taxon>
        <taxon>Embryophyta</taxon>
        <taxon>Tracheophyta</taxon>
        <taxon>Spermatophyta</taxon>
        <taxon>Magnoliopsida</taxon>
        <taxon>eudicotyledons</taxon>
        <taxon>Gunneridae</taxon>
        <taxon>Pentapetalae</taxon>
        <taxon>rosids</taxon>
        <taxon>fabids</taxon>
        <taxon>Rosales</taxon>
        <taxon>Rosaceae</taxon>
        <taxon>Rosoideae</taxon>
        <taxon>Rosoideae incertae sedis</taxon>
        <taxon>Rosa</taxon>
    </lineage>
</organism>
<sequence>MDIAMGLMLDITFPCTHPIGLTEMTTMVVRTLVMRTNLLTSAWGDAISHAAMLIRLRPTATQCTYALQLVTGYTSFVLTHI</sequence>
<evidence type="ECO:0000313" key="1">
    <source>
        <dbReference type="EMBL" id="PRQ58684.1"/>
    </source>
</evidence>
<evidence type="ECO:0000313" key="2">
    <source>
        <dbReference type="Proteomes" id="UP000238479"/>
    </source>
</evidence>
<gene>
    <name evidence="1" type="ORF">RchiOBHm_Chr1g0361991</name>
</gene>
<name>A0A2P6SJ37_ROSCH</name>
<protein>
    <submittedName>
        <fullName evidence="1">Uncharacterized protein</fullName>
    </submittedName>
</protein>
<dbReference type="Gramene" id="PRQ58684">
    <property type="protein sequence ID" value="PRQ58684"/>
    <property type="gene ID" value="RchiOBHm_Chr1g0361991"/>
</dbReference>
<dbReference type="AlphaFoldDB" id="A0A2P6SJ37"/>
<reference evidence="1 2" key="1">
    <citation type="journal article" date="2018" name="Nat. Genet.">
        <title>The Rosa genome provides new insights in the design of modern roses.</title>
        <authorList>
            <person name="Bendahmane M."/>
        </authorList>
    </citation>
    <scope>NUCLEOTIDE SEQUENCE [LARGE SCALE GENOMIC DNA]</scope>
    <source>
        <strain evidence="2">cv. Old Blush</strain>
    </source>
</reference>